<organism evidence="2 4">
    <name type="scientific">Rotaria magnacalcarata</name>
    <dbReference type="NCBI Taxonomy" id="392030"/>
    <lineage>
        <taxon>Eukaryota</taxon>
        <taxon>Metazoa</taxon>
        <taxon>Spiralia</taxon>
        <taxon>Gnathifera</taxon>
        <taxon>Rotifera</taxon>
        <taxon>Eurotatoria</taxon>
        <taxon>Bdelloidea</taxon>
        <taxon>Philodinida</taxon>
        <taxon>Philodinidae</taxon>
        <taxon>Rotaria</taxon>
    </lineage>
</organism>
<dbReference type="Proteomes" id="UP000681720">
    <property type="component" value="Unassembled WGS sequence"/>
</dbReference>
<evidence type="ECO:0000313" key="4">
    <source>
        <dbReference type="Proteomes" id="UP000681967"/>
    </source>
</evidence>
<evidence type="ECO:0000313" key="3">
    <source>
        <dbReference type="EMBL" id="CAF4354162.1"/>
    </source>
</evidence>
<comment type="caution">
    <text evidence="2">The sequence shown here is derived from an EMBL/GenBank/DDBJ whole genome shotgun (WGS) entry which is preliminary data.</text>
</comment>
<protein>
    <submittedName>
        <fullName evidence="2">Uncharacterized protein</fullName>
    </submittedName>
</protein>
<reference evidence="2" key="1">
    <citation type="submission" date="2021-02" db="EMBL/GenBank/DDBJ databases">
        <authorList>
            <person name="Nowell W R."/>
        </authorList>
    </citation>
    <scope>NUCLEOTIDE SEQUENCE</scope>
</reference>
<evidence type="ECO:0000256" key="1">
    <source>
        <dbReference type="SAM" id="MobiDB-lite"/>
    </source>
</evidence>
<accession>A0A8S2SH67</accession>
<feature type="region of interest" description="Disordered" evidence="1">
    <location>
        <begin position="1"/>
        <end position="22"/>
    </location>
</feature>
<evidence type="ECO:0000313" key="2">
    <source>
        <dbReference type="EMBL" id="CAF4228957.1"/>
    </source>
</evidence>
<dbReference type="AlphaFoldDB" id="A0A8S2SH67"/>
<gene>
    <name evidence="2" type="ORF">BYL167_LOCUS24700</name>
    <name evidence="3" type="ORF">GIL414_LOCUS28100</name>
</gene>
<sequence length="22" mass="2506">MLTSKSEIEISTEDEIERVAPQ</sequence>
<dbReference type="Proteomes" id="UP000681967">
    <property type="component" value="Unassembled WGS sequence"/>
</dbReference>
<proteinExistence type="predicted"/>
<dbReference type="EMBL" id="CAJOBH010022343">
    <property type="protein sequence ID" value="CAF4228957.1"/>
    <property type="molecule type" value="Genomic_DNA"/>
</dbReference>
<feature type="non-terminal residue" evidence="2">
    <location>
        <position position="22"/>
    </location>
</feature>
<dbReference type="EMBL" id="CAJOBJ010046746">
    <property type="protein sequence ID" value="CAF4354162.1"/>
    <property type="molecule type" value="Genomic_DNA"/>
</dbReference>
<name>A0A8S2SH67_9BILA</name>